<evidence type="ECO:0000313" key="3">
    <source>
        <dbReference type="Proteomes" id="UP000219182"/>
    </source>
</evidence>
<dbReference type="Proteomes" id="UP000219182">
    <property type="component" value="Unassembled WGS sequence"/>
</dbReference>
<feature type="signal peptide" evidence="1">
    <location>
        <begin position="1"/>
        <end position="27"/>
    </location>
</feature>
<keyword evidence="3" id="KW-1185">Reference proteome</keyword>
<dbReference type="AlphaFoldDB" id="A0A2A6FCA0"/>
<evidence type="ECO:0000256" key="1">
    <source>
        <dbReference type="SAM" id="SignalP"/>
    </source>
</evidence>
<feature type="chain" id="PRO_5012179061" evidence="1">
    <location>
        <begin position="28"/>
        <end position="294"/>
    </location>
</feature>
<organism evidence="2 3">
    <name type="scientific">Mesorhizobium sanjuanii</name>
    <dbReference type="NCBI Taxonomy" id="2037900"/>
    <lineage>
        <taxon>Bacteria</taxon>
        <taxon>Pseudomonadati</taxon>
        <taxon>Pseudomonadota</taxon>
        <taxon>Alphaproteobacteria</taxon>
        <taxon>Hyphomicrobiales</taxon>
        <taxon>Phyllobacteriaceae</taxon>
        <taxon>Mesorhizobium</taxon>
    </lineage>
</organism>
<sequence>MMGKTFVISSAAILLSVLPGICSSVQAKEVWTAFPSSDPPAVQISKTATDGRTIFLGGCNKLLGAGLTGTFSAYQGNALAKIDDESEPVTFEITGKAGTEQFAGGLHYIGGEDSWGITGLLQPDFVTAFGRGDMLTIRNGGGKTVFSFELLGSSKAAKTMQRVCGFATGPSVSAPHSWNAMSTTAISITGDIQISEKEIRFENGATLQLAPTDHLGVFRVAKPTNPTLKNGNVLCGREPPTFVVFGRDGNTKSLDRSSALYLKIYNGNEIPPASDAIGMDNSGRGFCALFNYTR</sequence>
<comment type="caution">
    <text evidence="2">The sequence shown here is derived from an EMBL/GenBank/DDBJ whole genome shotgun (WGS) entry which is preliminary data.</text>
</comment>
<accession>A0A2A6FCA0</accession>
<protein>
    <submittedName>
        <fullName evidence="2">Uncharacterized protein</fullName>
    </submittedName>
</protein>
<keyword evidence="1" id="KW-0732">Signal</keyword>
<name>A0A2A6FCA0_9HYPH</name>
<reference evidence="2 3" key="1">
    <citation type="submission" date="2017-09" db="EMBL/GenBank/DDBJ databases">
        <title>Mesorhizobum sanjuanii sp. nov. isolated from nodules of Lotus tenuis in saline-alkaline lowlands of Flooding Pampa.</title>
        <authorList>
            <person name="Sannazzaro A.I."/>
            <person name="Torres Tejerizo G.A."/>
            <person name="Fontana F."/>
            <person name="Cumpa Velazquez L.M."/>
            <person name="Hansen L."/>
            <person name="Pistorio M."/>
            <person name="Estrella M.J."/>
        </authorList>
    </citation>
    <scope>NUCLEOTIDE SEQUENCE [LARGE SCALE GENOMIC DNA]</scope>
    <source>
        <strain evidence="2 3">BSA136</strain>
    </source>
</reference>
<gene>
    <name evidence="2" type="ORF">CN311_20105</name>
</gene>
<evidence type="ECO:0000313" key="2">
    <source>
        <dbReference type="EMBL" id="PDQ19296.1"/>
    </source>
</evidence>
<proteinExistence type="predicted"/>
<dbReference type="EMBL" id="NWQG01000134">
    <property type="protein sequence ID" value="PDQ19296.1"/>
    <property type="molecule type" value="Genomic_DNA"/>
</dbReference>